<accession>A0A3M8H1A1</accession>
<evidence type="ECO:0000259" key="8">
    <source>
        <dbReference type="PROSITE" id="PS50901"/>
    </source>
</evidence>
<feature type="domain" description="FtsK" evidence="8">
    <location>
        <begin position="725"/>
        <end position="917"/>
    </location>
</feature>
<evidence type="ECO:0000256" key="5">
    <source>
        <dbReference type="ARBA" id="ARBA00023125"/>
    </source>
</evidence>
<dbReference type="GO" id="GO:0003677">
    <property type="term" value="F:DNA binding"/>
    <property type="evidence" value="ECO:0007669"/>
    <property type="project" value="UniProtKB-KW"/>
</dbReference>
<dbReference type="InterPro" id="IPR002543">
    <property type="entry name" value="FtsK_dom"/>
</dbReference>
<evidence type="ECO:0000256" key="3">
    <source>
        <dbReference type="ARBA" id="ARBA00022829"/>
    </source>
</evidence>
<dbReference type="SUPFAM" id="SSF52540">
    <property type="entry name" value="P-loop containing nucleoside triphosphate hydrolases"/>
    <property type="match status" value="1"/>
</dbReference>
<dbReference type="Gene3D" id="3.40.50.300">
    <property type="entry name" value="P-loop containing nucleotide triphosphate hydrolases"/>
    <property type="match status" value="1"/>
</dbReference>
<dbReference type="SUPFAM" id="SSF46785">
    <property type="entry name" value="Winged helix' DNA-binding domain"/>
    <property type="match status" value="1"/>
</dbReference>
<dbReference type="GO" id="GO:0005524">
    <property type="term" value="F:ATP binding"/>
    <property type="evidence" value="ECO:0007669"/>
    <property type="project" value="UniProtKB-UniRule"/>
</dbReference>
<dbReference type="PROSITE" id="PS50901">
    <property type="entry name" value="FTSK"/>
    <property type="match status" value="1"/>
</dbReference>
<keyword evidence="4 6" id="KW-0067">ATP-binding</keyword>
<dbReference type="Pfam" id="PF01580">
    <property type="entry name" value="FtsK_SpoIIIE"/>
    <property type="match status" value="1"/>
</dbReference>
<reference evidence="9 10" key="1">
    <citation type="journal article" date="2014" name="Int. J. Syst. Evol. Microbiol.">
        <title>Lysinibacillus halotolerans sp. nov., isolated from saline-alkaline soil.</title>
        <authorList>
            <person name="Kong D."/>
            <person name="Wang Y."/>
            <person name="Zhao B."/>
            <person name="Li Y."/>
            <person name="Song J."/>
            <person name="Zhai Y."/>
            <person name="Zhang C."/>
            <person name="Wang H."/>
            <person name="Chen X."/>
            <person name="Zhao B."/>
            <person name="Ruan Z."/>
        </authorList>
    </citation>
    <scope>NUCLEOTIDE SEQUENCE [LARGE SCALE GENOMIC DNA]</scope>
    <source>
        <strain evidence="9 10">MCCC 1A12703</strain>
    </source>
</reference>
<dbReference type="SMART" id="SM00843">
    <property type="entry name" value="Ftsk_gamma"/>
    <property type="match status" value="1"/>
</dbReference>
<dbReference type="InterPro" id="IPR050206">
    <property type="entry name" value="FtsK/SpoIIIE/SftA"/>
</dbReference>
<dbReference type="InterPro" id="IPR036390">
    <property type="entry name" value="WH_DNA-bd_sf"/>
</dbReference>
<dbReference type="InterPro" id="IPR003593">
    <property type="entry name" value="AAA+_ATPase"/>
</dbReference>
<protein>
    <submittedName>
        <fullName evidence="9">DNA translocase FtsK</fullName>
    </submittedName>
</protein>
<keyword evidence="3" id="KW-0159">Chromosome partition</keyword>
<evidence type="ECO:0000256" key="4">
    <source>
        <dbReference type="ARBA" id="ARBA00022840"/>
    </source>
</evidence>
<evidence type="ECO:0000313" key="9">
    <source>
        <dbReference type="EMBL" id="RNC96213.1"/>
    </source>
</evidence>
<feature type="compositionally biased region" description="Basic and acidic residues" evidence="7">
    <location>
        <begin position="215"/>
        <end position="230"/>
    </location>
</feature>
<dbReference type="Pfam" id="PF09397">
    <property type="entry name" value="FtsK_gamma"/>
    <property type="match status" value="1"/>
</dbReference>
<sequence length="1058" mass="121347">MNWFKKQLNKLIYDEIEDEEYYEDEYYEEERVKSKTNDNVIEETVQNNRKSFKFPLIDDHEMGNTRPPSHDFNQYEQQTTHHNVDQVNRKSNYFYQPNAISEVFDVEVSGIRELLEKRQNKGSSTRGNSNQLRKDSYKGRRVEQSKMKEPLKEDRKKATYASKKQTETVDVPVAQRKFVPSQVPSPIYGFKRPSNINDLLSKKQGRVEPLEEEKVEEKVQQSKPDAQQESKVEQIYSDVLKIKEEVASTVDTIALPESKKQATSYEEEESVEVPSNHFLQIEDERVEKPIVLEETLYKKVEEFPILAEEVLDEPTNEFQTKIDRVLKGYEVEHQQGEIMSFDNHDENESFSLREPEIEVEEFDLKESQVSQQDFQQVMEHTPIFMPIQIPIEKQVELEEAVVEEHPFEGENAQVQRLVDIALMDKFDDQETESDTNSFLSIEQEEPFEQKEYTELETYEEYEEHEQYEEFEVDVQQDESVEQQEKVEPKRKTLPFNVLMLKSDKEKYAAKLAQKQFNEHNDDIKEFSRHTSNGELKEQQPINNRPHEDATALITTDMDQGKEPFHVEGETEETINTVVSNEPQGKVIPKLYVKPSLEFLSPPEEKTEDREWLESQADVLVEALSYFQVTAQVESIMQGPAVTQFEITVGHGTKVSKIRNLADDLKLALAAKDIRIQAPIPGKSSIGIEIPNRISRAVRLSEVTTSESFLNSESPLEAALGLDLTGKPLTIDLRKMPHGLIAGATGSGKSVCINSILVSLLYKADPNELKLMLIDPKMVELAPFNHIPHLVSPVITDVKAATAALKWAVEEMERRYQLFAHAGVRDLTRFNKLAESNGQYGHKLPYILIVIDELADLMMMSPADVEEAICRIAQKARACGIHLIVATQRPSVDVITGLIKSNIPTRIAFAVSSQVDSRTILDSQGAERLLGRGDMLYLGNGMSAPIRLQGTFVTDDEIEEIIEHVRSQGEPEYFFQQDELLKKSEMIEEQDELFEEVCRFVYEQGTASTSSIQRKYHIGYNRAARLIDMLENNGFISEQRGSKPREVYITESDLASMFD</sequence>
<dbReference type="Proteomes" id="UP000279909">
    <property type="component" value="Unassembled WGS sequence"/>
</dbReference>
<comment type="similarity">
    <text evidence="1">Belongs to the FtsK/SpoIIIE/SftA family.</text>
</comment>
<dbReference type="PANTHER" id="PTHR22683:SF42">
    <property type="entry name" value="DNA TRANSLOCASE SFTA"/>
    <property type="match status" value="1"/>
</dbReference>
<dbReference type="PANTHER" id="PTHR22683">
    <property type="entry name" value="SPORULATION PROTEIN RELATED"/>
    <property type="match status" value="1"/>
</dbReference>
<evidence type="ECO:0000256" key="2">
    <source>
        <dbReference type="ARBA" id="ARBA00022741"/>
    </source>
</evidence>
<dbReference type="InterPro" id="IPR036388">
    <property type="entry name" value="WH-like_DNA-bd_sf"/>
</dbReference>
<dbReference type="AlphaFoldDB" id="A0A3M8H1A1"/>
<gene>
    <name evidence="9" type="ORF">EC501_17360</name>
</gene>
<feature type="binding site" evidence="6">
    <location>
        <begin position="742"/>
        <end position="749"/>
    </location>
    <ligand>
        <name>ATP</name>
        <dbReference type="ChEBI" id="CHEBI:30616"/>
    </ligand>
</feature>
<feature type="region of interest" description="Disordered" evidence="7">
    <location>
        <begin position="117"/>
        <end position="166"/>
    </location>
</feature>
<name>A0A3M8H1A1_9BACI</name>
<feature type="compositionally biased region" description="Polar residues" evidence="7">
    <location>
        <begin position="121"/>
        <end position="131"/>
    </location>
</feature>
<dbReference type="EMBL" id="RHLQ01000072">
    <property type="protein sequence ID" value="RNC96213.1"/>
    <property type="molecule type" value="Genomic_DNA"/>
</dbReference>
<evidence type="ECO:0000256" key="6">
    <source>
        <dbReference type="PROSITE-ProRule" id="PRU00289"/>
    </source>
</evidence>
<feature type="region of interest" description="Disordered" evidence="7">
    <location>
        <begin position="205"/>
        <end position="230"/>
    </location>
</feature>
<dbReference type="OrthoDB" id="9807790at2"/>
<dbReference type="RefSeq" id="WP_122973608.1">
    <property type="nucleotide sequence ID" value="NZ_RHLQ01000072.1"/>
</dbReference>
<organism evidence="9 10">
    <name type="scientific">Lysinibacillus halotolerans</name>
    <dbReference type="NCBI Taxonomy" id="1368476"/>
    <lineage>
        <taxon>Bacteria</taxon>
        <taxon>Bacillati</taxon>
        <taxon>Bacillota</taxon>
        <taxon>Bacilli</taxon>
        <taxon>Bacillales</taxon>
        <taxon>Bacillaceae</taxon>
        <taxon>Lysinibacillus</taxon>
    </lineage>
</organism>
<dbReference type="InterPro" id="IPR041027">
    <property type="entry name" value="FtsK_alpha"/>
</dbReference>
<keyword evidence="10" id="KW-1185">Reference proteome</keyword>
<evidence type="ECO:0000256" key="1">
    <source>
        <dbReference type="ARBA" id="ARBA00006474"/>
    </source>
</evidence>
<dbReference type="Pfam" id="PF17854">
    <property type="entry name" value="FtsK_alpha"/>
    <property type="match status" value="1"/>
</dbReference>
<keyword evidence="5" id="KW-0238">DNA-binding</keyword>
<dbReference type="GO" id="GO:0007059">
    <property type="term" value="P:chromosome segregation"/>
    <property type="evidence" value="ECO:0007669"/>
    <property type="project" value="UniProtKB-KW"/>
</dbReference>
<comment type="caution">
    <text evidence="9">The sequence shown here is derived from an EMBL/GenBank/DDBJ whole genome shotgun (WGS) entry which is preliminary data.</text>
</comment>
<dbReference type="Gene3D" id="1.10.10.10">
    <property type="entry name" value="Winged helix-like DNA-binding domain superfamily/Winged helix DNA-binding domain"/>
    <property type="match status" value="1"/>
</dbReference>
<dbReference type="Gene3D" id="3.30.980.40">
    <property type="match status" value="1"/>
</dbReference>
<dbReference type="InterPro" id="IPR018541">
    <property type="entry name" value="Ftsk_gamma"/>
</dbReference>
<dbReference type="SMART" id="SM00382">
    <property type="entry name" value="AAA"/>
    <property type="match status" value="1"/>
</dbReference>
<evidence type="ECO:0000313" key="10">
    <source>
        <dbReference type="Proteomes" id="UP000279909"/>
    </source>
</evidence>
<dbReference type="InterPro" id="IPR027417">
    <property type="entry name" value="P-loop_NTPase"/>
</dbReference>
<keyword evidence="2 6" id="KW-0547">Nucleotide-binding</keyword>
<feature type="compositionally biased region" description="Basic and acidic residues" evidence="7">
    <location>
        <begin position="132"/>
        <end position="157"/>
    </location>
</feature>
<proteinExistence type="inferred from homology"/>
<evidence type="ECO:0000256" key="7">
    <source>
        <dbReference type="SAM" id="MobiDB-lite"/>
    </source>
</evidence>